<dbReference type="OrthoDB" id="428748at2759"/>
<feature type="chain" id="PRO_5035888476" evidence="1">
    <location>
        <begin position="23"/>
        <end position="1288"/>
    </location>
</feature>
<gene>
    <name evidence="2" type="ORF">OSTQU699_LOCUS4734</name>
</gene>
<dbReference type="EMBL" id="CAJHUC010001008">
    <property type="protein sequence ID" value="CAD7699375.1"/>
    <property type="molecule type" value="Genomic_DNA"/>
</dbReference>
<dbReference type="InterPro" id="IPR006626">
    <property type="entry name" value="PbH1"/>
</dbReference>
<feature type="signal peptide" evidence="1">
    <location>
        <begin position="1"/>
        <end position="22"/>
    </location>
</feature>
<dbReference type="PANTHER" id="PTHR41339">
    <property type="entry name" value="LIPL48"/>
    <property type="match status" value="1"/>
</dbReference>
<evidence type="ECO:0000256" key="1">
    <source>
        <dbReference type="SAM" id="SignalP"/>
    </source>
</evidence>
<comment type="caution">
    <text evidence="2">The sequence shown here is derived from an EMBL/GenBank/DDBJ whole genome shotgun (WGS) entry which is preliminary data.</text>
</comment>
<dbReference type="PANTHER" id="PTHR41339:SF1">
    <property type="entry name" value="SECRETED PROTEIN"/>
    <property type="match status" value="1"/>
</dbReference>
<organism evidence="2 3">
    <name type="scientific">Ostreobium quekettii</name>
    <dbReference type="NCBI Taxonomy" id="121088"/>
    <lineage>
        <taxon>Eukaryota</taxon>
        <taxon>Viridiplantae</taxon>
        <taxon>Chlorophyta</taxon>
        <taxon>core chlorophytes</taxon>
        <taxon>Ulvophyceae</taxon>
        <taxon>TCBD clade</taxon>
        <taxon>Bryopsidales</taxon>
        <taxon>Ostreobineae</taxon>
        <taxon>Ostreobiaceae</taxon>
        <taxon>Ostreobium</taxon>
    </lineage>
</organism>
<sequence>MARCAVLAALAAVALLVGAANAASVDLCGDIEVDMTLFAVDDVELTCQTFVKSGATLTIEGGTTIKAVEVAEGFDAPALVIERGAKIMAEGTADDPITFTTADSSLDPDAEDFSAEKAWGKWGGLIILGSAPLTLAEGDENSVEGLPQGKGLYGGDDPDDNSGVLKYVRVWYGGSVIGENNEINGITFAGVGAGTTVENIEVAYNLDDGIEFFGGTVNAKYLSVLFCGDDAIDTDEGYSGKIQFVFIVLGRGGHHAFEMDSILDGGDAVTPRSFPQVYNVLIVGGSSEVDAPSSDDQLSGLMRFREGTAGSFGNIVMVNVGEHGVRMNDCAEVLISQDGDDVGPNTLWFSANNIIAAVDEPFNLDDGCEGLESRSEAAPGLTMVGSVIDENVAFIDPRPVSRGSAVFNSVDELPDDEFWTPVDFRGAFDEDLWISGWSFLDDFARIPDNIPGKILDGDVEADTTWSADTVYLLTDQVFVKDGATLTIQAGTTIFAYSDNGAGKAPALVVERGGQIMAEGNADAPITFTSALNARHLPRRGTWGGLIVNGNAPISTEGGSNEVEGLEGVPYGGSDPTDNSGILQYVRVWYGGEAIAADNEINGITFAGVGSGTTVDHIEVAFNLDDGVEFFGGTVNVKYLSVLFCGDDGIDTDEGYSGKIQFAVVLVGEKGHHATEMDSKTNGDVNSQPRSFPQVYNALFVGGSGVPGSPSSDDQDLGLMRLREGTGGEFGNIILANIPRVGVLQNECGSEDRTHALPSGGAPDYLWFSAKNVMSGAIENFELDDSCDGLFDTVEADDLGLVLLPTGLNEDSPFVDPRPLPNSVAFEDLDDVPSDDFFESVPYKGAFGQEMWLAGWSWLSDAGKIPNDIWGPTVSGDITEDTTWPANDTILMTGQVFVKSGATLKIEAGATVWAYGDDGTGKAPALIVERGAKVEAKGTAADPVTFTSAAHPDALPARGMWGGLIVLGNAPVSGGEAEVEGIRGVKYGGDDPADNSGTLSHVRVWYGGSVIGENNEINGITFAGVGSGTAVDHIEVAFNLDDGVEFFGGSVNAKYVSVLFVGDDAVDTDLGYNGKLQFVFVVVDLTGHHGTEMDSQVGNEQPRSFPQMYNALFVGSVSANPKPVSSDDRLEAMMRLRENTGGEFANVVMVNIPRAGVLQTDCGNEVRTHDQSEAEAAGAPNYLWFSSNNVINTVGSGVQFDLEDGCDGFTEVDDTPAELQLIPTDAESTEMYDPRPTPDSPLLTASSVDPFPDDGFFEQVGFRGAFSADADDLWIADWSWLAENGNLAV</sequence>
<keyword evidence="1" id="KW-0732">Signal</keyword>
<name>A0A8S1IW84_9CHLO</name>
<dbReference type="SMART" id="SM00710">
    <property type="entry name" value="PbH1"/>
    <property type="match status" value="4"/>
</dbReference>
<keyword evidence="3" id="KW-1185">Reference proteome</keyword>
<evidence type="ECO:0000313" key="2">
    <source>
        <dbReference type="EMBL" id="CAD7699375.1"/>
    </source>
</evidence>
<dbReference type="Proteomes" id="UP000708148">
    <property type="component" value="Unassembled WGS sequence"/>
</dbReference>
<accession>A0A8S1IW84</accession>
<evidence type="ECO:0000313" key="3">
    <source>
        <dbReference type="Proteomes" id="UP000708148"/>
    </source>
</evidence>
<reference evidence="2" key="1">
    <citation type="submission" date="2020-12" db="EMBL/GenBank/DDBJ databases">
        <authorList>
            <person name="Iha C."/>
        </authorList>
    </citation>
    <scope>NUCLEOTIDE SEQUENCE</scope>
</reference>
<protein>
    <submittedName>
        <fullName evidence="2">Uncharacterized protein</fullName>
    </submittedName>
</protein>
<proteinExistence type="predicted"/>